<keyword evidence="9" id="KW-0406">Ion transport</keyword>
<keyword evidence="22" id="KW-1185">Reference proteome</keyword>
<comment type="caution">
    <text evidence="21">The sequence shown here is derived from an EMBL/GenBank/DDBJ whole genome shotgun (WGS) entry which is preliminary data.</text>
</comment>
<evidence type="ECO:0008006" key="23">
    <source>
        <dbReference type="Google" id="ProtNLM"/>
    </source>
</evidence>
<evidence type="ECO:0000256" key="8">
    <source>
        <dbReference type="ARBA" id="ARBA00023004"/>
    </source>
</evidence>
<dbReference type="InterPro" id="IPR012910">
    <property type="entry name" value="Plug_dom"/>
</dbReference>
<feature type="chain" id="PRO_5045787727" description="TonB-dependent siderophore receptor" evidence="18">
    <location>
        <begin position="26"/>
        <end position="755"/>
    </location>
</feature>
<evidence type="ECO:0000256" key="3">
    <source>
        <dbReference type="ARBA" id="ARBA00022448"/>
    </source>
</evidence>
<evidence type="ECO:0000256" key="17">
    <source>
        <dbReference type="SAM" id="MobiDB-lite"/>
    </source>
</evidence>
<dbReference type="Gene3D" id="2.40.170.20">
    <property type="entry name" value="TonB-dependent receptor, beta-barrel domain"/>
    <property type="match status" value="1"/>
</dbReference>
<reference evidence="21 22" key="2">
    <citation type="journal article" date="2016" name="Int. J. Syst. Evol. Microbiol.">
        <title>Taxonomy of haemolytic and/or proteolytic strains of the genus Acinetobacter with the proposal of Acinetobacter courvalinii sp. nov. (genomic species 14 sensu Bouvet &amp; Jeanjean), Acinetobacter dispersus sp. nov. (genomic species 17), Acinetobacter modestus sp. nov., Acinetobacter proteolyticus sp. nov. and Acinetobacter vivianii sp. nov.</title>
        <authorList>
            <person name="Nemec A."/>
            <person name="Radolfova-Krizova L."/>
            <person name="Maixnerova M."/>
            <person name="Vrestiakova E."/>
            <person name="Jezek P."/>
            <person name="Sedo O."/>
        </authorList>
    </citation>
    <scope>NUCLEOTIDE SEQUENCE [LARGE SCALE GENOMIC DNA]</scope>
    <source>
        <strain evidence="21 22">NIPH 236</strain>
    </source>
</reference>
<evidence type="ECO:0000256" key="15">
    <source>
        <dbReference type="PROSITE-ProRule" id="PRU10144"/>
    </source>
</evidence>
<dbReference type="InterPro" id="IPR036942">
    <property type="entry name" value="Beta-barrel_TonB_sf"/>
</dbReference>
<keyword evidence="6 14" id="KW-0812">Transmembrane</keyword>
<dbReference type="NCBIfam" id="NF010048">
    <property type="entry name" value="PRK13524.1"/>
    <property type="match status" value="1"/>
</dbReference>
<evidence type="ECO:0000313" key="22">
    <source>
        <dbReference type="Proteomes" id="UP000013190"/>
    </source>
</evidence>
<evidence type="ECO:0000256" key="6">
    <source>
        <dbReference type="ARBA" id="ARBA00022692"/>
    </source>
</evidence>
<evidence type="ECO:0000256" key="16">
    <source>
        <dbReference type="RuleBase" id="RU003357"/>
    </source>
</evidence>
<keyword evidence="3 14" id="KW-0813">Transport</keyword>
<dbReference type="Pfam" id="PF00593">
    <property type="entry name" value="TonB_dep_Rec_b-barrel"/>
    <property type="match status" value="1"/>
</dbReference>
<dbReference type="PANTHER" id="PTHR30069">
    <property type="entry name" value="TONB-DEPENDENT OUTER MEMBRANE RECEPTOR"/>
    <property type="match status" value="1"/>
</dbReference>
<evidence type="ECO:0000256" key="9">
    <source>
        <dbReference type="ARBA" id="ARBA00023065"/>
    </source>
</evidence>
<feature type="region of interest" description="Disordered" evidence="17">
    <location>
        <begin position="192"/>
        <end position="211"/>
    </location>
</feature>
<keyword evidence="5" id="KW-0410">Iron transport</keyword>
<dbReference type="RefSeq" id="WP_004663325.1">
    <property type="nucleotide sequence ID" value="NZ_BMDV01000001.1"/>
</dbReference>
<comment type="similarity">
    <text evidence="2 14 16">Belongs to the TonB-dependent receptor family.</text>
</comment>
<proteinExistence type="inferred from homology"/>
<keyword evidence="4 14" id="KW-1134">Transmembrane beta strand</keyword>
<evidence type="ECO:0000256" key="1">
    <source>
        <dbReference type="ARBA" id="ARBA00004571"/>
    </source>
</evidence>
<evidence type="ECO:0000256" key="7">
    <source>
        <dbReference type="ARBA" id="ARBA00022729"/>
    </source>
</evidence>
<keyword evidence="7 18" id="KW-0732">Signal</keyword>
<evidence type="ECO:0000256" key="10">
    <source>
        <dbReference type="ARBA" id="ARBA00023077"/>
    </source>
</evidence>
<feature type="domain" description="TonB-dependent receptor plug" evidence="20">
    <location>
        <begin position="62"/>
        <end position="177"/>
    </location>
</feature>
<dbReference type="SUPFAM" id="SSF56935">
    <property type="entry name" value="Porins"/>
    <property type="match status" value="1"/>
</dbReference>
<protein>
    <recommendedName>
        <fullName evidence="23">TonB-dependent siderophore receptor</fullName>
    </recommendedName>
</protein>
<keyword evidence="12" id="KW-0675">Receptor</keyword>
<feature type="region of interest" description="Disordered" evidence="17">
    <location>
        <begin position="405"/>
        <end position="424"/>
    </location>
</feature>
<evidence type="ECO:0000256" key="12">
    <source>
        <dbReference type="ARBA" id="ARBA00023170"/>
    </source>
</evidence>
<dbReference type="Pfam" id="PF07715">
    <property type="entry name" value="Plug"/>
    <property type="match status" value="1"/>
</dbReference>
<dbReference type="InterPro" id="IPR039426">
    <property type="entry name" value="TonB-dep_rcpt-like"/>
</dbReference>
<dbReference type="PROSITE" id="PS52016">
    <property type="entry name" value="TONB_DEPENDENT_REC_3"/>
    <property type="match status" value="1"/>
</dbReference>
<dbReference type="EMBL" id="APOJ01000027">
    <property type="protein sequence ID" value="ENU26326.1"/>
    <property type="molecule type" value="Genomic_DNA"/>
</dbReference>
<accession>A0ABN0JLZ2</accession>
<evidence type="ECO:0000256" key="11">
    <source>
        <dbReference type="ARBA" id="ARBA00023136"/>
    </source>
</evidence>
<keyword evidence="10 16" id="KW-0798">TonB box</keyword>
<feature type="signal peptide" evidence="18">
    <location>
        <begin position="1"/>
        <end position="25"/>
    </location>
</feature>
<dbReference type="PANTHER" id="PTHR30069:SF8">
    <property type="entry name" value="TONB-DEPENDENT SIDEROPHORE RECEPTOR PROTEIN"/>
    <property type="match status" value="1"/>
</dbReference>
<evidence type="ECO:0000256" key="14">
    <source>
        <dbReference type="PROSITE-ProRule" id="PRU01360"/>
    </source>
</evidence>
<feature type="short sequence motif" description="TonB C-terminal box" evidence="15">
    <location>
        <begin position="738"/>
        <end position="755"/>
    </location>
</feature>
<evidence type="ECO:0000256" key="5">
    <source>
        <dbReference type="ARBA" id="ARBA00022496"/>
    </source>
</evidence>
<reference evidence="22" key="1">
    <citation type="submission" date="2013-02" db="EMBL/GenBank/DDBJ databases">
        <title>The Genome Sequence of Acinetobacter sp. NIPH 236.</title>
        <authorList>
            <consortium name="The Broad Institute Genome Sequencing Platform"/>
            <consortium name="The Broad Institute Genome Sequencing Center for Infectious Disease"/>
            <person name="Cerqueira G."/>
            <person name="Feldgarden M."/>
            <person name="Courvalin P."/>
            <person name="Perichon B."/>
            <person name="Grillot-Courvalin C."/>
            <person name="Clermont D."/>
            <person name="Rocha E."/>
            <person name="Yoon E.-J."/>
            <person name="Nemec A."/>
            <person name="Walker B."/>
            <person name="Young S.K."/>
            <person name="Zeng Q."/>
            <person name="Gargeya S."/>
            <person name="Fitzgerald M."/>
            <person name="Haas B."/>
            <person name="Abouelleil A."/>
            <person name="Alvarado L."/>
            <person name="Arachchi H.M."/>
            <person name="Berlin A.M."/>
            <person name="Chapman S.B."/>
            <person name="Dewar J."/>
            <person name="Goldberg J."/>
            <person name="Griggs A."/>
            <person name="Gujja S."/>
            <person name="Hansen M."/>
            <person name="Howarth C."/>
            <person name="Imamovic A."/>
            <person name="Larimer J."/>
            <person name="McCowan C."/>
            <person name="Murphy C."/>
            <person name="Neiman D."/>
            <person name="Pearson M."/>
            <person name="Priest M."/>
            <person name="Roberts A."/>
            <person name="Saif S."/>
            <person name="Shea T."/>
            <person name="Sisk P."/>
            <person name="Sykes S."/>
            <person name="Wortman J."/>
            <person name="Nusbaum C."/>
            <person name="Birren B."/>
        </authorList>
    </citation>
    <scope>NUCLEOTIDE SEQUENCE [LARGE SCALE GENOMIC DNA]</scope>
    <source>
        <strain evidence="22">NIPH 236</strain>
    </source>
</reference>
<keyword evidence="11 14" id="KW-0472">Membrane</keyword>
<evidence type="ECO:0000313" key="21">
    <source>
        <dbReference type="EMBL" id="ENU26326.1"/>
    </source>
</evidence>
<dbReference type="InterPro" id="IPR058134">
    <property type="entry name" value="PirA/FepA/PfeA"/>
</dbReference>
<sequence length="755" mass="82921">MSNKIARHTLLATSILSGMMTFAYAAETTVNQSGLVEKSNENDVVKLETIVLTAEEQIKQSLGVSKITAEDLEKIPVRNDISEYVRRMPGVNLTGNSATGQRGNNRQIDIRGMGPENTLILIDGKPVSSRNSVRYGWKGERDTRGDSNWVPVEAIESIEVLRGPAAARYGSGAAGGVVNIITKKVTNETHGSIELYSNQPEDSKEGDSTRASFNLSGPIIKDILSYRLYGNYNKTDADAVDINKSIGSQAAGREGVKNKDIAGRLAWQATDEQTVLLDISSGRQGNIYSGDSQLNSNAETDPILSQLIGKETNTMYRDSLALTHEGDWDWGKSKFVAQYDKTRNKRLPEGLAGSVEGKINNLNDRVTSKLDTLRLNGELNIPLEYYLPQALTLGVEWVEDKFTDQTSTTQGKDQSGAGYGDQLAKGDRSKMESRIASAYIEDNFKVTDMTDVVVGLRFDDHSKSGSNWSPSLNITQKLNDHFTLKGGIAKAYKAPNMYQNAEGYLLSTNGNGCPANIASRCLLQGNGDLKPETSINKEIGIQFQKDVVNASLAWFRNDYKNKIVAGTDIVGTVNGSSTNANGGVTQTTWNILRWDNTPEALIQGFEGSLGLDYGNIRWTNNFTYMMDSKDKKTGNPLSLVPNYTINSIFDYDITDQLDVNFVYTQYGRQKSRQFAENRIEAGVGSGGTSSAIKPSDVKSYSLVGLNMGYKFNSQFSTRLGVSNLFDKQILRDSNSISQTYNEPGRAYYASLKYSF</sequence>
<dbReference type="InterPro" id="IPR037066">
    <property type="entry name" value="Plug_dom_sf"/>
</dbReference>
<dbReference type="PROSITE" id="PS01156">
    <property type="entry name" value="TONB_DEPENDENT_REC_2"/>
    <property type="match status" value="1"/>
</dbReference>
<keyword evidence="13 14" id="KW-0998">Cell outer membrane</keyword>
<dbReference type="GeneID" id="92836022"/>
<dbReference type="Proteomes" id="UP000013190">
    <property type="component" value="Unassembled WGS sequence"/>
</dbReference>
<name>A0ABN0JLZ2_9GAMM</name>
<evidence type="ECO:0000259" key="20">
    <source>
        <dbReference type="Pfam" id="PF07715"/>
    </source>
</evidence>
<evidence type="ECO:0000256" key="4">
    <source>
        <dbReference type="ARBA" id="ARBA00022452"/>
    </source>
</evidence>
<keyword evidence="8" id="KW-0408">Iron</keyword>
<gene>
    <name evidence="21" type="ORF">F992_02663</name>
</gene>
<organism evidence="21 22">
    <name type="scientific">Acinetobacter modestus</name>
    <dbReference type="NCBI Taxonomy" id="1776740"/>
    <lineage>
        <taxon>Bacteria</taxon>
        <taxon>Pseudomonadati</taxon>
        <taxon>Pseudomonadota</taxon>
        <taxon>Gammaproteobacteria</taxon>
        <taxon>Moraxellales</taxon>
        <taxon>Moraxellaceae</taxon>
        <taxon>Acinetobacter</taxon>
    </lineage>
</organism>
<dbReference type="Gene3D" id="2.170.130.10">
    <property type="entry name" value="TonB-dependent receptor, plug domain"/>
    <property type="match status" value="1"/>
</dbReference>
<evidence type="ECO:0000259" key="19">
    <source>
        <dbReference type="Pfam" id="PF00593"/>
    </source>
</evidence>
<comment type="subcellular location">
    <subcellularLocation>
        <location evidence="1 14">Cell outer membrane</location>
        <topology evidence="1 14">Multi-pass membrane protein</topology>
    </subcellularLocation>
</comment>
<dbReference type="CDD" id="cd01347">
    <property type="entry name" value="ligand_gated_channel"/>
    <property type="match status" value="1"/>
</dbReference>
<dbReference type="NCBIfam" id="NF010051">
    <property type="entry name" value="PRK13528.1"/>
    <property type="match status" value="1"/>
</dbReference>
<feature type="domain" description="TonB-dependent receptor-like beta-barrel" evidence="19">
    <location>
        <begin position="288"/>
        <end position="724"/>
    </location>
</feature>
<evidence type="ECO:0000256" key="18">
    <source>
        <dbReference type="SAM" id="SignalP"/>
    </source>
</evidence>
<dbReference type="InterPro" id="IPR000531">
    <property type="entry name" value="Beta-barrel_TonB"/>
</dbReference>
<dbReference type="NCBIfam" id="TIGR01783">
    <property type="entry name" value="TonB-siderophor"/>
    <property type="match status" value="1"/>
</dbReference>
<dbReference type="InterPro" id="IPR010105">
    <property type="entry name" value="TonB_sidphr_rcpt"/>
</dbReference>
<evidence type="ECO:0000256" key="2">
    <source>
        <dbReference type="ARBA" id="ARBA00009810"/>
    </source>
</evidence>
<evidence type="ECO:0000256" key="13">
    <source>
        <dbReference type="ARBA" id="ARBA00023237"/>
    </source>
</evidence>
<dbReference type="InterPro" id="IPR010917">
    <property type="entry name" value="TonB_rcpt_CS"/>
</dbReference>